<evidence type="ECO:0000259" key="5">
    <source>
        <dbReference type="Pfam" id="PF00700"/>
    </source>
</evidence>
<dbReference type="InterPro" id="IPR001492">
    <property type="entry name" value="Flagellin"/>
</dbReference>
<proteinExistence type="inferred from homology"/>
<organism evidence="6 8">
    <name type="scientific">Ectorhizobium quercum</name>
    <dbReference type="NCBI Taxonomy" id="2965071"/>
    <lineage>
        <taxon>Bacteria</taxon>
        <taxon>Pseudomonadati</taxon>
        <taxon>Pseudomonadota</taxon>
        <taxon>Alphaproteobacteria</taxon>
        <taxon>Hyphomicrobiales</taxon>
        <taxon>Rhizobiaceae</taxon>
        <taxon>Ectorhizobium</taxon>
    </lineage>
</organism>
<dbReference type="PANTHER" id="PTHR42792:SF2">
    <property type="entry name" value="FLAGELLIN"/>
    <property type="match status" value="1"/>
</dbReference>
<dbReference type="Pfam" id="PF00700">
    <property type="entry name" value="Flagellin_C"/>
    <property type="match status" value="1"/>
</dbReference>
<dbReference type="PANTHER" id="PTHR42792">
    <property type="entry name" value="FLAGELLIN"/>
    <property type="match status" value="1"/>
</dbReference>
<comment type="similarity">
    <text evidence="1 3">Belongs to the bacterial flagellin family.</text>
</comment>
<keyword evidence="2 3" id="KW-0975">Bacterial flagellum</keyword>
<sequence length="318" mass="33510">MSYVIMTSNSVSAALQTLLSSNTQLTEAQKRLSSGMQISDAKDNPGYWSVANALTSDESTLTSVGDALNLSEAMIDTAYTAITTVLDQLSTLRATLVTATDSSVDRSLTNVAVEGAKKAIETAVISAQFSGTNWLTNGDATLAGTNSIVTSFQRTGNGSVKLQTQGIPAADTILIDTYDPGRGLLTRSIDANELNPDGTATPRNYYLLAPGDGGTEIAVTDTTTEDEIADMIDVIESMMADISEIASRFGDMLNRVASQSSFAQSMAQTLKTSVSRLIDANMEEVSVRVTAAETQASLAAETVSLVNTNMKKLLLVFG</sequence>
<dbReference type="Proteomes" id="UP001208771">
    <property type="component" value="Unassembled WGS sequence"/>
</dbReference>
<keyword evidence="3" id="KW-0964">Secreted</keyword>
<comment type="subcellular location">
    <subcellularLocation>
        <location evidence="3">Secreted</location>
    </subcellularLocation>
    <subcellularLocation>
        <location evidence="3">Bacterial flagellum</location>
    </subcellularLocation>
</comment>
<dbReference type="EMBL" id="JANFPI010000001">
    <property type="protein sequence ID" value="MCX8996116.1"/>
    <property type="molecule type" value="Genomic_DNA"/>
</dbReference>
<keyword evidence="6" id="KW-0966">Cell projection</keyword>
<evidence type="ECO:0000256" key="2">
    <source>
        <dbReference type="ARBA" id="ARBA00023143"/>
    </source>
</evidence>
<name>A0AAE3MX82_9HYPH</name>
<dbReference type="GO" id="GO:0009288">
    <property type="term" value="C:bacterial-type flagellum"/>
    <property type="evidence" value="ECO:0007669"/>
    <property type="project" value="UniProtKB-SubCell"/>
</dbReference>
<comment type="function">
    <text evidence="3">Flagellin is the subunit protein which polymerizes to form the filaments of bacterial flagella.</text>
</comment>
<gene>
    <name evidence="6" type="ORF">NOF55_03265</name>
    <name evidence="7" type="ORF">NOF55_17160</name>
</gene>
<dbReference type="Gene3D" id="1.20.1330.10">
    <property type="entry name" value="f41 fragment of flagellin, N-terminal domain"/>
    <property type="match status" value="1"/>
</dbReference>
<accession>A0AAE3MX82</accession>
<dbReference type="InterPro" id="IPR001029">
    <property type="entry name" value="Flagellin_N"/>
</dbReference>
<evidence type="ECO:0000256" key="3">
    <source>
        <dbReference type="RuleBase" id="RU362073"/>
    </source>
</evidence>
<keyword evidence="8" id="KW-1185">Reference proteome</keyword>
<dbReference type="SUPFAM" id="SSF64518">
    <property type="entry name" value="Phase 1 flagellin"/>
    <property type="match status" value="1"/>
</dbReference>
<evidence type="ECO:0000313" key="7">
    <source>
        <dbReference type="EMBL" id="MCX8998845.1"/>
    </source>
</evidence>
<dbReference type="InterPro" id="IPR046358">
    <property type="entry name" value="Flagellin_C"/>
</dbReference>
<keyword evidence="6" id="KW-0969">Cilium</keyword>
<feature type="domain" description="Flagellin C-terminal" evidence="5">
    <location>
        <begin position="232"/>
        <end position="313"/>
    </location>
</feature>
<protein>
    <recommendedName>
        <fullName evidence="3">Flagellin</fullName>
    </recommendedName>
</protein>
<dbReference type="GO" id="GO:0005198">
    <property type="term" value="F:structural molecule activity"/>
    <property type="evidence" value="ECO:0007669"/>
    <property type="project" value="UniProtKB-UniRule"/>
</dbReference>
<dbReference type="EMBL" id="JANFPI010000005">
    <property type="protein sequence ID" value="MCX8998845.1"/>
    <property type="molecule type" value="Genomic_DNA"/>
</dbReference>
<comment type="caution">
    <text evidence="6">The sequence shown here is derived from an EMBL/GenBank/DDBJ whole genome shotgun (WGS) entry which is preliminary data.</text>
</comment>
<dbReference type="GO" id="GO:0005576">
    <property type="term" value="C:extracellular region"/>
    <property type="evidence" value="ECO:0007669"/>
    <property type="project" value="UniProtKB-SubCell"/>
</dbReference>
<dbReference type="RefSeq" id="WP_306409869.1">
    <property type="nucleotide sequence ID" value="NZ_JANFPI010000001.1"/>
</dbReference>
<evidence type="ECO:0000313" key="6">
    <source>
        <dbReference type="EMBL" id="MCX8996116.1"/>
    </source>
</evidence>
<dbReference type="Pfam" id="PF00669">
    <property type="entry name" value="Flagellin_N"/>
    <property type="match status" value="1"/>
</dbReference>
<evidence type="ECO:0000313" key="8">
    <source>
        <dbReference type="Proteomes" id="UP001208771"/>
    </source>
</evidence>
<feature type="domain" description="Flagellin N-terminal" evidence="4">
    <location>
        <begin position="6"/>
        <end position="137"/>
    </location>
</feature>
<keyword evidence="6" id="KW-0282">Flagellum</keyword>
<evidence type="ECO:0000256" key="1">
    <source>
        <dbReference type="ARBA" id="ARBA00005709"/>
    </source>
</evidence>
<dbReference type="AlphaFoldDB" id="A0AAE3MX82"/>
<reference evidence="6" key="1">
    <citation type="submission" date="2022-07" db="EMBL/GenBank/DDBJ databases">
        <title>Ectorhizobium quercum gen.nov., sp. nov.</title>
        <authorList>
            <person name="Ma T."/>
            <person name="Li Y."/>
        </authorList>
    </citation>
    <scope>NUCLEOTIDE SEQUENCE</scope>
    <source>
        <strain evidence="6">BDR2-2</strain>
    </source>
</reference>
<evidence type="ECO:0000259" key="4">
    <source>
        <dbReference type="Pfam" id="PF00669"/>
    </source>
</evidence>